<dbReference type="EMBL" id="BMTD01000004">
    <property type="protein sequence ID" value="GGU90717.1"/>
    <property type="molecule type" value="Genomic_DNA"/>
</dbReference>
<dbReference type="Pfam" id="PF16861">
    <property type="entry name" value="Carbam_trans_C"/>
    <property type="match status" value="1"/>
</dbReference>
<feature type="domain" description="Carbamoyltransferase C-terminal" evidence="1">
    <location>
        <begin position="397"/>
        <end position="554"/>
    </location>
</feature>
<accession>A0A918I9C8</accession>
<keyword evidence="3" id="KW-1185">Reference proteome</keyword>
<dbReference type="PANTHER" id="PTHR34847:SF1">
    <property type="entry name" value="NODULATION PROTEIN U"/>
    <property type="match status" value="1"/>
</dbReference>
<sequence>MDTGAADATEYFLSCYLTPPGPGAVFSVRHDQNVALWERRGDAVSLRRVWELERVSGQKHHFWPLYTPERAEAFLGGLLADEGIGLSDLSATWGTPGLPGARQVPVPEGAEDFPLHSLAHLFSGILRDTRVFREEQIVGLAMDALPDYVQEQRPNPYWYAGCVSRAGDLRFAPVESPGPLYTAAETLFGLEPGSLMALASASRTTIDFDAERAVKELSLHGGSATQPWKGAFALVREIVAEAERQLAAVPDSALDSALSREDNLRSAAMKVVQRCSELVAVRNVERLLELGGVRAQESYLATSGGYALNCPTNTLLMDHFGFRGLLTPPCANDSGQGIGLGLLGLYGTGVLDRAELRIDTAYHGRDITDLDAALEEFEPWIASVSDFSPEQFAVDVSGSVVAWADGPAELGPRALGHRSLLGDPRSLAVKDLLNTYKQRQWWRPVAPVVLAEEAGAWFACDRESPYMLEAVQVRPEVRDRVPAVVHLDGSARHQTLTRDANPLLHRALTAFHAASGVPVLCNTSLNDRGEAVVDTAAEALTFCVRKGVAVAYISGRRIELRPEPVPPAAAPTRPRPRELAWFTGQEADRDALWQSWLDDGYTVEGMFLLARSHGLRAEQELSTVERVNLLAAYRAKADPSFAGLVDSFRRTHGPGASFDSPSTLTGAFGVINPLRAGR</sequence>
<reference evidence="2" key="1">
    <citation type="journal article" date="2014" name="Int. J. Syst. Evol. Microbiol.">
        <title>Complete genome sequence of Corynebacterium casei LMG S-19264T (=DSM 44701T), isolated from a smear-ripened cheese.</title>
        <authorList>
            <consortium name="US DOE Joint Genome Institute (JGI-PGF)"/>
            <person name="Walter F."/>
            <person name="Albersmeier A."/>
            <person name="Kalinowski J."/>
            <person name="Ruckert C."/>
        </authorList>
    </citation>
    <scope>NUCLEOTIDE SEQUENCE</scope>
    <source>
        <strain evidence="2">JCM 4369</strain>
    </source>
</reference>
<evidence type="ECO:0000259" key="1">
    <source>
        <dbReference type="Pfam" id="PF16861"/>
    </source>
</evidence>
<name>A0A918I9C8_9ACTN</name>
<organism evidence="2 3">
    <name type="scientific">Streptomyces filipinensis</name>
    <dbReference type="NCBI Taxonomy" id="66887"/>
    <lineage>
        <taxon>Bacteria</taxon>
        <taxon>Bacillati</taxon>
        <taxon>Actinomycetota</taxon>
        <taxon>Actinomycetes</taxon>
        <taxon>Kitasatosporales</taxon>
        <taxon>Streptomycetaceae</taxon>
        <taxon>Streptomyces</taxon>
    </lineage>
</organism>
<protein>
    <recommendedName>
        <fullName evidence="1">Carbamoyltransferase C-terminal domain-containing protein</fullName>
    </recommendedName>
</protein>
<dbReference type="Gene3D" id="3.30.420.40">
    <property type="match status" value="1"/>
</dbReference>
<gene>
    <name evidence="2" type="ORF">GCM10010260_26590</name>
</gene>
<reference evidence="2" key="2">
    <citation type="submission" date="2020-09" db="EMBL/GenBank/DDBJ databases">
        <authorList>
            <person name="Sun Q."/>
            <person name="Ohkuma M."/>
        </authorList>
    </citation>
    <scope>NUCLEOTIDE SEQUENCE</scope>
    <source>
        <strain evidence="2">JCM 4369</strain>
    </source>
</reference>
<dbReference type="AlphaFoldDB" id="A0A918I9C8"/>
<dbReference type="InterPro" id="IPR051338">
    <property type="entry name" value="NodU/CmcH_Carbamoyltrnsfr"/>
</dbReference>
<dbReference type="Gene3D" id="3.90.870.20">
    <property type="entry name" value="Carbamoyltransferase, C-terminal domain"/>
    <property type="match status" value="1"/>
</dbReference>
<proteinExistence type="predicted"/>
<evidence type="ECO:0000313" key="2">
    <source>
        <dbReference type="EMBL" id="GGU90717.1"/>
    </source>
</evidence>
<dbReference type="InterPro" id="IPR038152">
    <property type="entry name" value="Carbam_trans_C_sf"/>
</dbReference>
<comment type="caution">
    <text evidence="2">The sequence shown here is derived from an EMBL/GenBank/DDBJ whole genome shotgun (WGS) entry which is preliminary data.</text>
</comment>
<dbReference type="Proteomes" id="UP000618795">
    <property type="component" value="Unassembled WGS sequence"/>
</dbReference>
<dbReference type="InterPro" id="IPR031730">
    <property type="entry name" value="Carbam_trans_C"/>
</dbReference>
<dbReference type="RefSeq" id="WP_191873665.1">
    <property type="nucleotide sequence ID" value="NZ_BMTD01000004.1"/>
</dbReference>
<evidence type="ECO:0000313" key="3">
    <source>
        <dbReference type="Proteomes" id="UP000618795"/>
    </source>
</evidence>
<dbReference type="PANTHER" id="PTHR34847">
    <property type="entry name" value="NODULATION PROTEIN U"/>
    <property type="match status" value="1"/>
</dbReference>